<dbReference type="STRING" id="888268.A0A1E5UVR6"/>
<feature type="compositionally biased region" description="Low complexity" evidence="2">
    <location>
        <begin position="113"/>
        <end position="124"/>
    </location>
</feature>
<feature type="compositionally biased region" description="Polar residues" evidence="2">
    <location>
        <begin position="330"/>
        <end position="343"/>
    </location>
</feature>
<dbReference type="OrthoDB" id="338531at2759"/>
<name>A0A1E5UVR6_9POAL</name>
<evidence type="ECO:0000313" key="5">
    <source>
        <dbReference type="Proteomes" id="UP000095767"/>
    </source>
</evidence>
<dbReference type="InterPro" id="IPR036910">
    <property type="entry name" value="HMG_box_dom_sf"/>
</dbReference>
<evidence type="ECO:0000313" key="4">
    <source>
        <dbReference type="EMBL" id="OEL17032.1"/>
    </source>
</evidence>
<evidence type="ECO:0000259" key="3">
    <source>
        <dbReference type="PROSITE" id="PS50118"/>
    </source>
</evidence>
<feature type="compositionally biased region" description="Basic residues" evidence="2">
    <location>
        <begin position="179"/>
        <end position="189"/>
    </location>
</feature>
<dbReference type="Pfam" id="PF00505">
    <property type="entry name" value="HMG_box"/>
    <property type="match status" value="1"/>
</dbReference>
<keyword evidence="1" id="KW-0238">DNA-binding</keyword>
<dbReference type="EMBL" id="LWDX02061290">
    <property type="protein sequence ID" value="OEL17032.1"/>
    <property type="molecule type" value="Genomic_DNA"/>
</dbReference>
<feature type="DNA-binding region" description="HMG box" evidence="1">
    <location>
        <begin position="197"/>
        <end position="264"/>
    </location>
</feature>
<dbReference type="PROSITE" id="PS50118">
    <property type="entry name" value="HMG_BOX_2"/>
    <property type="match status" value="1"/>
</dbReference>
<dbReference type="FunFam" id="1.10.30.10:FF:000055">
    <property type="entry name" value="High mobility group B protein 15"/>
    <property type="match status" value="1"/>
</dbReference>
<keyword evidence="5" id="KW-1185">Reference proteome</keyword>
<dbReference type="AlphaFoldDB" id="A0A1E5UVR6"/>
<gene>
    <name evidence="4" type="ORF">BAE44_0021949</name>
</gene>
<dbReference type="InterPro" id="IPR009071">
    <property type="entry name" value="HMG_box_dom"/>
</dbReference>
<feature type="compositionally biased region" description="Basic and acidic residues" evidence="2">
    <location>
        <begin position="352"/>
        <end position="370"/>
    </location>
</feature>
<evidence type="ECO:0000256" key="1">
    <source>
        <dbReference type="PROSITE-ProRule" id="PRU00267"/>
    </source>
</evidence>
<dbReference type="GO" id="GO:0003677">
    <property type="term" value="F:DNA binding"/>
    <property type="evidence" value="ECO:0007669"/>
    <property type="project" value="UniProtKB-UniRule"/>
</dbReference>
<dbReference type="PANTHER" id="PTHR46691:SF3">
    <property type="entry name" value="HIGH MOBILITY GROUP B PROTEIN 15"/>
    <property type="match status" value="1"/>
</dbReference>
<feature type="region of interest" description="Disordered" evidence="2">
    <location>
        <begin position="93"/>
        <end position="124"/>
    </location>
</feature>
<dbReference type="SMART" id="SM00398">
    <property type="entry name" value="HMG"/>
    <property type="match status" value="1"/>
</dbReference>
<dbReference type="Proteomes" id="UP000095767">
    <property type="component" value="Unassembled WGS sequence"/>
</dbReference>
<comment type="caution">
    <text evidence="4">The sequence shown here is derived from an EMBL/GenBank/DDBJ whole genome shotgun (WGS) entry which is preliminary data.</text>
</comment>
<protein>
    <submittedName>
        <fullName evidence="4">High mobility group B protein 15</fullName>
    </submittedName>
</protein>
<dbReference type="GO" id="GO:0005634">
    <property type="term" value="C:nucleus"/>
    <property type="evidence" value="ECO:0007669"/>
    <property type="project" value="UniProtKB-UniRule"/>
</dbReference>
<feature type="region of interest" description="Disordered" evidence="2">
    <location>
        <begin position="165"/>
        <end position="203"/>
    </location>
</feature>
<feature type="region of interest" description="Disordered" evidence="2">
    <location>
        <begin position="303"/>
        <end position="379"/>
    </location>
</feature>
<evidence type="ECO:0000256" key="2">
    <source>
        <dbReference type="SAM" id="MobiDB-lite"/>
    </source>
</evidence>
<accession>A0A1E5UVR6</accession>
<feature type="domain" description="HMG box" evidence="3">
    <location>
        <begin position="197"/>
        <end position="264"/>
    </location>
</feature>
<dbReference type="Gene3D" id="1.10.30.10">
    <property type="entry name" value="High mobility group box domain"/>
    <property type="match status" value="1"/>
</dbReference>
<feature type="compositionally biased region" description="Polar residues" evidence="2">
    <location>
        <begin position="93"/>
        <end position="103"/>
    </location>
</feature>
<dbReference type="PANTHER" id="PTHR46691">
    <property type="entry name" value="HIGH MOBILITY GROUP B PROTEIN 9"/>
    <property type="match status" value="1"/>
</dbReference>
<feature type="compositionally biased region" description="Basic and acidic residues" evidence="2">
    <location>
        <begin position="314"/>
        <end position="323"/>
    </location>
</feature>
<dbReference type="SUPFAM" id="SSF47095">
    <property type="entry name" value="HMG-box"/>
    <property type="match status" value="1"/>
</dbReference>
<proteinExistence type="predicted"/>
<sequence length="379" mass="41667">MSAPAPAAAAEEKAVANAAAAAAKGKDKAEVAAAAEPGKGRFVAYPAPVANHADVVADAARFRAALERLHAHMGTRLNYTSLECKADSRMNSSIEVKTEAQASNKRKRGINASPSDPGSSSDNVDVDVIIDGKFEHGYIVTVIMGSKSTKAILYNCTEEPALPTPLPTVTSNITDLKGGRRRRRRRKKLSTTDPRHPKPNRSGYNFFFQDQHRILKPQYPGQDRLISKMIGERWNNLSPEDKAVYQERGVQDKERYRTQLAAYKEEVRTGQPISNAVPIQQRLPQTEVTIDEVDSKVSEGDMLLSNQGYSSSDESEHSGLKTVEDEELNTDTSPEMSMETTGSPGHPDPSADGDRFELRRRENPKVDEKQNVPPDSRLS</sequence>
<keyword evidence="1" id="KW-0539">Nucleus</keyword>
<organism evidence="4 5">
    <name type="scientific">Dichanthelium oligosanthes</name>
    <dbReference type="NCBI Taxonomy" id="888268"/>
    <lineage>
        <taxon>Eukaryota</taxon>
        <taxon>Viridiplantae</taxon>
        <taxon>Streptophyta</taxon>
        <taxon>Embryophyta</taxon>
        <taxon>Tracheophyta</taxon>
        <taxon>Spermatophyta</taxon>
        <taxon>Magnoliopsida</taxon>
        <taxon>Liliopsida</taxon>
        <taxon>Poales</taxon>
        <taxon>Poaceae</taxon>
        <taxon>PACMAD clade</taxon>
        <taxon>Panicoideae</taxon>
        <taxon>Panicodae</taxon>
        <taxon>Paniceae</taxon>
        <taxon>Dichantheliinae</taxon>
        <taxon>Dichanthelium</taxon>
    </lineage>
</organism>
<dbReference type="CDD" id="cd22009">
    <property type="entry name" value="HMG-box_AtHMGB9-like"/>
    <property type="match status" value="1"/>
</dbReference>
<reference evidence="4 5" key="1">
    <citation type="submission" date="2016-09" db="EMBL/GenBank/DDBJ databases">
        <title>The draft genome of Dichanthelium oligosanthes: A C3 panicoid grass species.</title>
        <authorList>
            <person name="Studer A.J."/>
            <person name="Schnable J.C."/>
            <person name="Brutnell T.P."/>
        </authorList>
    </citation>
    <scope>NUCLEOTIDE SEQUENCE [LARGE SCALE GENOMIC DNA]</scope>
    <source>
        <strain evidence="5">cv. Kellogg 1175</strain>
        <tissue evidence="4">Leaf</tissue>
    </source>
</reference>